<dbReference type="SMART" id="SM00066">
    <property type="entry name" value="GAL4"/>
    <property type="match status" value="1"/>
</dbReference>
<feature type="domain" description="Zn(2)-C6 fungal-type" evidence="4">
    <location>
        <begin position="106"/>
        <end position="134"/>
    </location>
</feature>
<dbReference type="GO" id="GO:0005634">
    <property type="term" value="C:nucleus"/>
    <property type="evidence" value="ECO:0007669"/>
    <property type="project" value="UniProtKB-SubCell"/>
</dbReference>
<dbReference type="GO" id="GO:0008270">
    <property type="term" value="F:zinc ion binding"/>
    <property type="evidence" value="ECO:0007669"/>
    <property type="project" value="InterPro"/>
</dbReference>
<comment type="caution">
    <text evidence="5">The sequence shown here is derived from an EMBL/GenBank/DDBJ whole genome shotgun (WGS) entry which is preliminary data.</text>
</comment>
<dbReference type="STRING" id="5514.A0A395RJD7"/>
<proteinExistence type="predicted"/>
<feature type="region of interest" description="Disordered" evidence="3">
    <location>
        <begin position="186"/>
        <end position="213"/>
    </location>
</feature>
<keyword evidence="6" id="KW-1185">Reference proteome</keyword>
<dbReference type="Gene3D" id="4.10.240.10">
    <property type="entry name" value="Zn(2)-C6 fungal-type DNA-binding domain"/>
    <property type="match status" value="1"/>
</dbReference>
<dbReference type="PROSITE" id="PS50048">
    <property type="entry name" value="ZN2_CY6_FUNGAL_2"/>
    <property type="match status" value="1"/>
</dbReference>
<dbReference type="GO" id="GO:0045944">
    <property type="term" value="P:positive regulation of transcription by RNA polymerase II"/>
    <property type="evidence" value="ECO:0007669"/>
    <property type="project" value="TreeGrafter"/>
</dbReference>
<reference evidence="5 6" key="1">
    <citation type="journal article" date="2018" name="PLoS Pathog.">
        <title>Evolution of structural diversity of trichothecenes, a family of toxins produced by plant pathogenic and entomopathogenic fungi.</title>
        <authorList>
            <person name="Proctor R.H."/>
            <person name="McCormick S.P."/>
            <person name="Kim H.S."/>
            <person name="Cardoza R.E."/>
            <person name="Stanley A.M."/>
            <person name="Lindo L."/>
            <person name="Kelly A."/>
            <person name="Brown D.W."/>
            <person name="Lee T."/>
            <person name="Vaughan M.M."/>
            <person name="Alexander N.J."/>
            <person name="Busman M."/>
            <person name="Gutierrez S."/>
        </authorList>
    </citation>
    <scope>NUCLEOTIDE SEQUENCE [LARGE SCALE GENOMIC DNA]</scope>
    <source>
        <strain evidence="5 6">NRRL 3299</strain>
    </source>
</reference>
<name>A0A395RJD7_FUSSP</name>
<comment type="subcellular location">
    <subcellularLocation>
        <location evidence="1">Nucleus</location>
    </subcellularLocation>
</comment>
<sequence>MVKRSTTSYSFDIDRTYQARLVETAGNLITCSQAGKVLAFQVPKSATSLIAVDKNVAAKGMLEPEPAASQRGREAPVCHARRQKYNQDEMQTMKTRAKGRFYSRSGCANCKQRHIKCDESIPACLACVKRNVECPGYRQPVKWSNKYERRAANDSKPRPGLEGFWLTFEEEAAKLQAAIASNTSLSSQSITVPTPSDDYPNIASPGSTASSAEAYHPRSLGLSVLGTDGANNDLETVESPSHTVSSCFCADNGPGSLVDPPCSDLQEIEAKDGRRQNFSYAPIHHLLWPGNHPNSLSSYYFSLICGITSGFDSPENPFRALVADLMSSYPQVFHSVNAMSAAHLYRRDKKRTAVSLEHRTAAISSLASGIQKLTKEKVAEDSSRTLSATLLATFLLGLSSTWHDASSFEPSYMQGARSILQHWISETARLQPVPPPSISSLPSISQHTSFFVGIVAYLESITAFHMDQELSVTDYLLPLCDNFESSGGQPNPLAGITPSLFMYMAKTGCIVRKHYITRSASTNDEQLPTSALLKSARHVQQITLRYRMPPSHRFSETNDILSPLSHFEIMGRVYQLSILLELYRAFPELMQPEQSSTTSSPSAQATEPISYTTQHISQSLLSLAINILALLSQLPDTSRTKTIQFLPLIIAGSTLQYCKDGYIEDNVSNGLNMHQALTPLLTSEAVVSHWRSFVANHRKGLAAG</sequence>
<evidence type="ECO:0000313" key="6">
    <source>
        <dbReference type="Proteomes" id="UP000266152"/>
    </source>
</evidence>
<dbReference type="Proteomes" id="UP000266152">
    <property type="component" value="Unassembled WGS sequence"/>
</dbReference>
<keyword evidence="2" id="KW-0539">Nucleus</keyword>
<protein>
    <submittedName>
        <fullName evidence="5">Fungal specific transcription factor domain family protein</fullName>
    </submittedName>
</protein>
<dbReference type="InterPro" id="IPR036864">
    <property type="entry name" value="Zn2-C6_fun-type_DNA-bd_sf"/>
</dbReference>
<dbReference type="InterPro" id="IPR001138">
    <property type="entry name" value="Zn2Cys6_DnaBD"/>
</dbReference>
<dbReference type="EMBL" id="PXOF01000195">
    <property type="protein sequence ID" value="RGP60206.1"/>
    <property type="molecule type" value="Genomic_DNA"/>
</dbReference>
<dbReference type="SUPFAM" id="SSF57701">
    <property type="entry name" value="Zn2/Cys6 DNA-binding domain"/>
    <property type="match status" value="1"/>
</dbReference>
<evidence type="ECO:0000256" key="2">
    <source>
        <dbReference type="ARBA" id="ARBA00023242"/>
    </source>
</evidence>
<gene>
    <name evidence="5" type="ORF">FSPOR_10797</name>
</gene>
<evidence type="ECO:0000256" key="3">
    <source>
        <dbReference type="SAM" id="MobiDB-lite"/>
    </source>
</evidence>
<organism evidence="5 6">
    <name type="scientific">Fusarium sporotrichioides</name>
    <dbReference type="NCBI Taxonomy" id="5514"/>
    <lineage>
        <taxon>Eukaryota</taxon>
        <taxon>Fungi</taxon>
        <taxon>Dikarya</taxon>
        <taxon>Ascomycota</taxon>
        <taxon>Pezizomycotina</taxon>
        <taxon>Sordariomycetes</taxon>
        <taxon>Hypocreomycetidae</taxon>
        <taxon>Hypocreales</taxon>
        <taxon>Nectriaceae</taxon>
        <taxon>Fusarium</taxon>
    </lineage>
</organism>
<dbReference type="PANTHER" id="PTHR37534">
    <property type="entry name" value="TRANSCRIPTIONAL ACTIVATOR PROTEIN UGA3"/>
    <property type="match status" value="1"/>
</dbReference>
<dbReference type="Pfam" id="PF00172">
    <property type="entry name" value="Zn_clus"/>
    <property type="match status" value="1"/>
</dbReference>
<dbReference type="CDD" id="cd00067">
    <property type="entry name" value="GAL4"/>
    <property type="match status" value="1"/>
</dbReference>
<dbReference type="InterPro" id="IPR021858">
    <property type="entry name" value="Fun_TF"/>
</dbReference>
<dbReference type="PROSITE" id="PS00463">
    <property type="entry name" value="ZN2_CY6_FUNGAL_1"/>
    <property type="match status" value="1"/>
</dbReference>
<evidence type="ECO:0000313" key="5">
    <source>
        <dbReference type="EMBL" id="RGP60206.1"/>
    </source>
</evidence>
<evidence type="ECO:0000259" key="4">
    <source>
        <dbReference type="PROSITE" id="PS50048"/>
    </source>
</evidence>
<dbReference type="Pfam" id="PF11951">
    <property type="entry name" value="Fungal_trans_2"/>
    <property type="match status" value="1"/>
</dbReference>
<dbReference type="GO" id="GO:0000976">
    <property type="term" value="F:transcription cis-regulatory region binding"/>
    <property type="evidence" value="ECO:0007669"/>
    <property type="project" value="TreeGrafter"/>
</dbReference>
<dbReference type="GO" id="GO:0000981">
    <property type="term" value="F:DNA-binding transcription factor activity, RNA polymerase II-specific"/>
    <property type="evidence" value="ECO:0007669"/>
    <property type="project" value="InterPro"/>
</dbReference>
<accession>A0A395RJD7</accession>
<dbReference type="AlphaFoldDB" id="A0A395RJD7"/>
<evidence type="ECO:0000256" key="1">
    <source>
        <dbReference type="ARBA" id="ARBA00004123"/>
    </source>
</evidence>
<dbReference type="PANTHER" id="PTHR37534:SF44">
    <property type="entry name" value="ZN(II)2CYS6 TRANSCRIPTION FACTOR (EUROFUNG)"/>
    <property type="match status" value="1"/>
</dbReference>